<accession>A0A2H0LLC8</accession>
<dbReference type="EMBL" id="PCVY01000072">
    <property type="protein sequence ID" value="PIQ85210.1"/>
    <property type="molecule type" value="Genomic_DNA"/>
</dbReference>
<reference evidence="1 2" key="1">
    <citation type="submission" date="2017-09" db="EMBL/GenBank/DDBJ databases">
        <title>Depth-based differentiation of microbial function through sediment-hosted aquifers and enrichment of novel symbionts in the deep terrestrial subsurface.</title>
        <authorList>
            <person name="Probst A.J."/>
            <person name="Ladd B."/>
            <person name="Jarett J.K."/>
            <person name="Geller-Mcgrath D.E."/>
            <person name="Sieber C.M."/>
            <person name="Emerson J.B."/>
            <person name="Anantharaman K."/>
            <person name="Thomas B.C."/>
            <person name="Malmstrom R."/>
            <person name="Stieglmeier M."/>
            <person name="Klingl A."/>
            <person name="Woyke T."/>
            <person name="Ryan C.M."/>
            <person name="Banfield J.F."/>
        </authorList>
    </citation>
    <scope>NUCLEOTIDE SEQUENCE [LARGE SCALE GENOMIC DNA]</scope>
    <source>
        <strain evidence="1">CG11_big_fil_rev_8_21_14_0_20_45_26</strain>
    </source>
</reference>
<gene>
    <name evidence="1" type="ORF">COV74_09635</name>
</gene>
<proteinExistence type="predicted"/>
<comment type="caution">
    <text evidence="1">The sequence shown here is derived from an EMBL/GenBank/DDBJ whole genome shotgun (WGS) entry which is preliminary data.</text>
</comment>
<protein>
    <submittedName>
        <fullName evidence="1">Uncharacterized protein</fullName>
    </submittedName>
</protein>
<name>A0A2H0LLC8_9BACT</name>
<dbReference type="InterPro" id="IPR030932">
    <property type="entry name" value="PFTS_polysacc"/>
</dbReference>
<sequence length="650" mass="75863">MTPDSKVYIFESVASRWQAGLIRWHKRFNREVWIVEPFHAFHHASGIRFYPQPISPAIRDLIDNRHIQVLTAKQLDPRQIYAIAADRAVGLVEKIYPYFSEQNRSLAHLSQMLLNSSEGEKIFRKFLCEQLGNFLSIDMVMERIQSNFHNRRVIFYPASSPWHWLFLRRLIRKGHEKTAELKGLSIAMSAWLWHFIFKLVKSITTAGKLVALCGINQLVRLMPPKDEPASARSFKYGVYVISPRRQLRIAQDIRGPQFLIDNRLIQRDEVVFISRSRLQPQQKAYLEGLGNATYYLPGKWQTVSHAFQSLSVLSLLKFHRTFQTRLVELILISIAEQYKWRTLFQKVRFDHLITHGDFGINHIARAVVLKEQRITSWYFVDSMNTLINFQDINGHLSGKHPFWTYLCYDHLLSWHEKLSEYFRSHPGSPQQIHLAGCLWADHILNRAAVAKKTTEPFKIAVFDTTYSQNSFTSYEEGIQFTKDIIRLADDFPQVQISFKEKRYRQIHPRLEPKLGPVLLKLYDQMAQHERIRVFSHETDSSELMDNCDLVISFPFTSTTFEAMSAKRPAFWHDPIGLYKSTPYAQIPQATTHGYEGLSTRVREILKQNQEGNIRCDYPASDWMDPFQDGRAIHRFRELLVKSHSAAPVTV</sequence>
<dbReference type="SUPFAM" id="SSF53756">
    <property type="entry name" value="UDP-Glycosyltransferase/glycogen phosphorylase"/>
    <property type="match status" value="1"/>
</dbReference>
<evidence type="ECO:0000313" key="1">
    <source>
        <dbReference type="EMBL" id="PIQ85210.1"/>
    </source>
</evidence>
<evidence type="ECO:0000313" key="2">
    <source>
        <dbReference type="Proteomes" id="UP000230859"/>
    </source>
</evidence>
<organism evidence="1 2">
    <name type="scientific">Candidatus Abzuiibacterium crystallinum</name>
    <dbReference type="NCBI Taxonomy" id="1974748"/>
    <lineage>
        <taxon>Bacteria</taxon>
        <taxon>Pseudomonadati</taxon>
        <taxon>Candidatus Omnitrophota</taxon>
        <taxon>Candidatus Abzuiibacterium</taxon>
    </lineage>
</organism>
<dbReference type="AlphaFoldDB" id="A0A2H0LLC8"/>
<dbReference type="Proteomes" id="UP000230859">
    <property type="component" value="Unassembled WGS sequence"/>
</dbReference>
<dbReference type="NCBIfam" id="TIGR04417">
    <property type="entry name" value="PFTS_polysacc"/>
    <property type="match status" value="1"/>
</dbReference>